<dbReference type="AlphaFoldDB" id="A0A7M2RKL8"/>
<feature type="domain" description="HNH nuclease" evidence="1">
    <location>
        <begin position="243"/>
        <end position="286"/>
    </location>
</feature>
<dbReference type="CDD" id="cd00085">
    <property type="entry name" value="HNHc"/>
    <property type="match status" value="1"/>
</dbReference>
<dbReference type="EMBL" id="CP063304">
    <property type="protein sequence ID" value="QOV20668.1"/>
    <property type="molecule type" value="Genomic_DNA"/>
</dbReference>
<keyword evidence="3" id="KW-1185">Reference proteome</keyword>
<dbReference type="InterPro" id="IPR003615">
    <property type="entry name" value="HNH_nuc"/>
</dbReference>
<dbReference type="KEGG" id="bliq:INP51_06975"/>
<evidence type="ECO:0000259" key="1">
    <source>
        <dbReference type="Pfam" id="PF13395"/>
    </source>
</evidence>
<organism evidence="2 3">
    <name type="scientific">Blautia liquoris</name>
    <dbReference type="NCBI Taxonomy" id="2779518"/>
    <lineage>
        <taxon>Bacteria</taxon>
        <taxon>Bacillati</taxon>
        <taxon>Bacillota</taxon>
        <taxon>Clostridia</taxon>
        <taxon>Lachnospirales</taxon>
        <taxon>Lachnospiraceae</taxon>
        <taxon>Blautia</taxon>
    </lineage>
</organism>
<name>A0A7M2RKL8_9FIRM</name>
<keyword evidence="2" id="KW-0255">Endonuclease</keyword>
<reference evidence="2 3" key="1">
    <citation type="submission" date="2020-10" db="EMBL/GenBank/DDBJ databases">
        <title>Blautia liquoris sp.nov., isolated from the mud in a fermentation cellar used for the production of Chinese strong-flavoured liquor.</title>
        <authorList>
            <person name="Lu L."/>
        </authorList>
    </citation>
    <scope>NUCLEOTIDE SEQUENCE [LARGE SCALE GENOMIC DNA]</scope>
    <source>
        <strain evidence="2 3">LZLJ-3</strain>
    </source>
</reference>
<keyword evidence="2" id="KW-0540">Nuclease</keyword>
<accession>A0A7M2RKL8</accession>
<dbReference type="GO" id="GO:0004519">
    <property type="term" value="F:endonuclease activity"/>
    <property type="evidence" value="ECO:0007669"/>
    <property type="project" value="UniProtKB-KW"/>
</dbReference>
<proteinExistence type="predicted"/>
<protein>
    <submittedName>
        <fullName evidence="2">HNH endonuclease</fullName>
    </submittedName>
</protein>
<evidence type="ECO:0000313" key="2">
    <source>
        <dbReference type="EMBL" id="QOV20668.1"/>
    </source>
</evidence>
<dbReference type="Pfam" id="PF13395">
    <property type="entry name" value="HNH_4"/>
    <property type="match status" value="1"/>
</dbReference>
<dbReference type="Proteomes" id="UP000593601">
    <property type="component" value="Chromosome"/>
</dbReference>
<sequence>MQLPYSDELDIRYLSRIFDNKSECYKLFWFQAMISKITEGKTVISFEELVDDMAAEAWYMVTEYHLNLGPNDTLEKLVNYIQQATHMKPSEKKERILEYLKKTDDSEVIKHKKTLIKNVPYRLQAPFMTDMKGNAWKASEAKLAERVNDENQKNRLMYYFNTFQGLRTTIAVDSEWVFYIKRNAEILCGWLQYNMILYLQKRNPSVPGIANKLYPPQEQKLEKVRKYWRLLMSIHPFHEIYGHKELSRRDLSIDHFVPWSYVAHDELWNLHPTTREINSSKSNNLPDWDKYFPELAKIEYISYQMMWEYPNVHDEFEKCAKEHLNNDELKYRIYHKGQTYDHFTRALQDAIEPVYQSAVNCGFRSWSYLI</sequence>
<dbReference type="RefSeq" id="WP_193736982.1">
    <property type="nucleotide sequence ID" value="NZ_CP063304.1"/>
</dbReference>
<gene>
    <name evidence="2" type="ORF">INP51_06975</name>
</gene>
<evidence type="ECO:0000313" key="3">
    <source>
        <dbReference type="Proteomes" id="UP000593601"/>
    </source>
</evidence>
<keyword evidence="2" id="KW-0378">Hydrolase</keyword>
<dbReference type="Gene3D" id="1.10.30.50">
    <property type="match status" value="1"/>
</dbReference>